<accession>A0A0P1EZR1</accession>
<dbReference type="Proteomes" id="UP000051298">
    <property type="component" value="Unassembled WGS sequence"/>
</dbReference>
<reference evidence="1 2" key="1">
    <citation type="submission" date="2015-09" db="EMBL/GenBank/DDBJ databases">
        <authorList>
            <consortium name="Swine Surveillance"/>
        </authorList>
    </citation>
    <scope>NUCLEOTIDE SEQUENCE [LARGE SCALE GENOMIC DNA]</scope>
    <source>
        <strain evidence="1 2">CECT 5294</strain>
    </source>
</reference>
<organism evidence="1 2">
    <name type="scientific">Thalassobacter stenotrophicus</name>
    <dbReference type="NCBI Taxonomy" id="266809"/>
    <lineage>
        <taxon>Bacteria</taxon>
        <taxon>Pseudomonadati</taxon>
        <taxon>Pseudomonadota</taxon>
        <taxon>Alphaproteobacteria</taxon>
        <taxon>Rhodobacterales</taxon>
        <taxon>Roseobacteraceae</taxon>
        <taxon>Thalassobacter</taxon>
    </lineage>
</organism>
<dbReference type="AlphaFoldDB" id="A0A0P1EZR1"/>
<gene>
    <name evidence="1" type="ORF">THS5294_01964</name>
</gene>
<dbReference type="EMBL" id="CYRX01000029">
    <property type="protein sequence ID" value="CUH60668.1"/>
    <property type="molecule type" value="Genomic_DNA"/>
</dbReference>
<protein>
    <submittedName>
        <fullName evidence="1">Uncharacterized protein</fullName>
    </submittedName>
</protein>
<evidence type="ECO:0000313" key="1">
    <source>
        <dbReference type="EMBL" id="CUH60668.1"/>
    </source>
</evidence>
<name>A0A0P1EZR1_9RHOB</name>
<sequence>MHGTIHFVIILKQFRKMGVRLFERTHVVRAFGEFFGQFVWCVAHVSSGMSGAPGPFTDRAPPNLTRLPQIALTQINWDQSVTRAQTPRASKTLPKRHQTLYARTI</sequence>
<proteinExistence type="predicted"/>
<evidence type="ECO:0000313" key="2">
    <source>
        <dbReference type="Proteomes" id="UP000051298"/>
    </source>
</evidence>